<dbReference type="InterPro" id="IPR007110">
    <property type="entry name" value="Ig-like_dom"/>
</dbReference>
<dbReference type="SMART" id="SM00409">
    <property type="entry name" value="IG"/>
    <property type="match status" value="4"/>
</dbReference>
<keyword evidence="5" id="KW-0472">Membrane</keyword>
<dbReference type="Pfam" id="PF17736">
    <property type="entry name" value="Ig_C17orf99"/>
    <property type="match status" value="1"/>
</dbReference>
<feature type="signal peptide" evidence="6">
    <location>
        <begin position="1"/>
        <end position="20"/>
    </location>
</feature>
<dbReference type="InterPro" id="IPR050488">
    <property type="entry name" value="Ig_Fc_receptor"/>
</dbReference>
<dbReference type="InterPro" id="IPR003599">
    <property type="entry name" value="Ig_sub"/>
</dbReference>
<keyword evidence="5" id="KW-0812">Transmembrane</keyword>
<dbReference type="InterPro" id="IPR003598">
    <property type="entry name" value="Ig_sub2"/>
</dbReference>
<dbReference type="SUPFAM" id="SSF48726">
    <property type="entry name" value="Immunoglobulin"/>
    <property type="match status" value="2"/>
</dbReference>
<feature type="chain" id="PRO_5008375470" description="Ig-like domain-containing protein" evidence="6">
    <location>
        <begin position="21"/>
        <end position="724"/>
    </location>
</feature>
<gene>
    <name evidence="8" type="primary">Nfu_g_1_007108</name>
</gene>
<evidence type="ECO:0000259" key="7">
    <source>
        <dbReference type="PROSITE" id="PS50835"/>
    </source>
</evidence>
<dbReference type="InterPro" id="IPR040878">
    <property type="entry name" value="IL-40-like_Ig"/>
</dbReference>
<reference evidence="8" key="1">
    <citation type="submission" date="2016-05" db="EMBL/GenBank/DDBJ databases">
        <authorList>
            <person name="Lavstsen T."/>
            <person name="Jespersen J.S."/>
        </authorList>
    </citation>
    <scope>NUCLEOTIDE SEQUENCE</scope>
    <source>
        <tissue evidence="8">Brain</tissue>
    </source>
</reference>
<dbReference type="Pfam" id="PF13895">
    <property type="entry name" value="Ig_2"/>
    <property type="match status" value="1"/>
</dbReference>
<evidence type="ECO:0000256" key="5">
    <source>
        <dbReference type="SAM" id="Phobius"/>
    </source>
</evidence>
<dbReference type="AlphaFoldDB" id="A0A1A8N9K3"/>
<dbReference type="GO" id="GO:0006955">
    <property type="term" value="P:immune response"/>
    <property type="evidence" value="ECO:0007669"/>
    <property type="project" value="TreeGrafter"/>
</dbReference>
<dbReference type="GO" id="GO:0007166">
    <property type="term" value="P:cell surface receptor signaling pathway"/>
    <property type="evidence" value="ECO:0007669"/>
    <property type="project" value="TreeGrafter"/>
</dbReference>
<dbReference type="GO" id="GO:0098742">
    <property type="term" value="P:cell-cell adhesion via plasma-membrane adhesion molecules"/>
    <property type="evidence" value="ECO:0007669"/>
    <property type="project" value="TreeGrafter"/>
</dbReference>
<feature type="region of interest" description="Disordered" evidence="4">
    <location>
        <begin position="655"/>
        <end position="724"/>
    </location>
</feature>
<proteinExistence type="predicted"/>
<dbReference type="EMBL" id="HAEH01000761">
    <property type="protein sequence ID" value="SBR65529.1"/>
    <property type="molecule type" value="Transcribed_RNA"/>
</dbReference>
<evidence type="ECO:0000256" key="4">
    <source>
        <dbReference type="SAM" id="MobiDB-lite"/>
    </source>
</evidence>
<feature type="domain" description="Ig-like" evidence="7">
    <location>
        <begin position="496"/>
        <end position="579"/>
    </location>
</feature>
<feature type="compositionally biased region" description="Basic and acidic residues" evidence="4">
    <location>
        <begin position="655"/>
        <end position="671"/>
    </location>
</feature>
<sequence>MDLLLLLTSALLCSCGPVNTESVFQIASVTLSIEPRAAVRRNTNVTLRCQASVISLAQLNREYTLYKDNSVIYNKNTSSKEDFLYHLPEARVSNNGRYKCMVRIMGQEMTSKSEKLTVTGMSPPILHTDMSRTTEGEDVTVRCLAPGETGSFFFYFYDNSSEIHDEHRNTNQAEIKHHLSDVGVHMIHCIYKVFIMSESVTSDESNTVIVTVEELSIKPFLEISPVNNIYEGDNLTIKCSSLGFNQSHKGMNLLLNQGTNLLSVGNATAAIEYNMMVEATAPTLSFDCRLTVKNLIKVDTKTISVTELFSVPQLVMSPPQVFQMKPMMLICKSQHVALERVNKEDLTYSLDPAEHFLTPNGAGIFSGRALKNEFNYTCIAEAKGIRKRSGTLTINPKVPVSVPSIRVADEPILGESFRIFCQSSKGSGPITYSFWKGKTQIGTPIIKSFGQPAYISVVINDVKEINLFTCKANNGGEEDQQSAALVTAVTEPITNPILTVIPDPVEGNDLYLICSVQGGSPPVTFRWFRHDKETPLKVTTSHYNNSNYQITGLSKEYSGMYYCEADNRANFKVQSDLVDIEVRMALWKKALIGGVLLLVASLLIMISCVLYYKHRRVTLSSAVGSVWSERKPEADIDEEFSTVSIEPEVEYTEVVHPRSADPDRAPQKKGTETVYTELQNSPHGAVDHHDYGSVKYAELNGEQPETSQYRAGVDDYSDLPVPVD</sequence>
<evidence type="ECO:0000313" key="8">
    <source>
        <dbReference type="EMBL" id="SBR65529.1"/>
    </source>
</evidence>
<organism evidence="8">
    <name type="scientific">Nothobranchius rachovii</name>
    <name type="common">bluefin notho</name>
    <dbReference type="NCBI Taxonomy" id="451742"/>
    <lineage>
        <taxon>Eukaryota</taxon>
        <taxon>Metazoa</taxon>
        <taxon>Chordata</taxon>
        <taxon>Craniata</taxon>
        <taxon>Vertebrata</taxon>
        <taxon>Euteleostomi</taxon>
        <taxon>Actinopterygii</taxon>
        <taxon>Neopterygii</taxon>
        <taxon>Teleostei</taxon>
        <taxon>Neoteleostei</taxon>
        <taxon>Acanthomorphata</taxon>
        <taxon>Ovalentaria</taxon>
        <taxon>Atherinomorphae</taxon>
        <taxon>Cyprinodontiformes</taxon>
        <taxon>Nothobranchiidae</taxon>
        <taxon>Nothobranchius</taxon>
    </lineage>
</organism>
<dbReference type="GO" id="GO:0009897">
    <property type="term" value="C:external side of plasma membrane"/>
    <property type="evidence" value="ECO:0007669"/>
    <property type="project" value="TreeGrafter"/>
</dbReference>
<dbReference type="Gene3D" id="2.60.40.10">
    <property type="entry name" value="Immunoglobulins"/>
    <property type="match status" value="3"/>
</dbReference>
<reference evidence="8" key="2">
    <citation type="submission" date="2016-06" db="EMBL/GenBank/DDBJ databases">
        <title>The genome of a short-lived fish provides insights into sex chromosome evolution and the genetic control of aging.</title>
        <authorList>
            <person name="Reichwald K."/>
            <person name="Felder M."/>
            <person name="Petzold A."/>
            <person name="Koch P."/>
            <person name="Groth M."/>
            <person name="Platzer M."/>
        </authorList>
    </citation>
    <scope>NUCLEOTIDE SEQUENCE</scope>
    <source>
        <tissue evidence="8">Brain</tissue>
    </source>
</reference>
<evidence type="ECO:0000256" key="2">
    <source>
        <dbReference type="ARBA" id="ARBA00023157"/>
    </source>
</evidence>
<feature type="transmembrane region" description="Helical" evidence="5">
    <location>
        <begin position="590"/>
        <end position="612"/>
    </location>
</feature>
<feature type="domain" description="Ig-like" evidence="7">
    <location>
        <begin position="17"/>
        <end position="117"/>
    </location>
</feature>
<dbReference type="InterPro" id="IPR013783">
    <property type="entry name" value="Ig-like_fold"/>
</dbReference>
<accession>A0A1A8N9K3</accession>
<protein>
    <recommendedName>
        <fullName evidence="7">Ig-like domain-containing protein</fullName>
    </recommendedName>
</protein>
<dbReference type="PROSITE" id="PS50835">
    <property type="entry name" value="IG_LIKE"/>
    <property type="match status" value="2"/>
</dbReference>
<feature type="compositionally biased region" description="Polar residues" evidence="4">
    <location>
        <begin position="673"/>
        <end position="682"/>
    </location>
</feature>
<keyword evidence="3" id="KW-0325">Glycoprotein</keyword>
<keyword evidence="5" id="KW-1133">Transmembrane helix</keyword>
<dbReference type="PANTHER" id="PTHR11481:SF125">
    <property type="entry name" value="PLATELET ENDOTHELIAL CELL ADHESION MOLECULE-LIKE ISOFORM X1"/>
    <property type="match status" value="1"/>
</dbReference>
<keyword evidence="1 6" id="KW-0732">Signal</keyword>
<dbReference type="Pfam" id="PF13927">
    <property type="entry name" value="Ig_3"/>
    <property type="match status" value="1"/>
</dbReference>
<dbReference type="InterPro" id="IPR036179">
    <property type="entry name" value="Ig-like_dom_sf"/>
</dbReference>
<dbReference type="PANTHER" id="PTHR11481">
    <property type="entry name" value="IMMUNOGLOBULIN FC RECEPTOR"/>
    <property type="match status" value="1"/>
</dbReference>
<dbReference type="SMART" id="SM00408">
    <property type="entry name" value="IGc2"/>
    <property type="match status" value="1"/>
</dbReference>
<evidence type="ECO:0000256" key="3">
    <source>
        <dbReference type="ARBA" id="ARBA00023180"/>
    </source>
</evidence>
<evidence type="ECO:0000256" key="1">
    <source>
        <dbReference type="ARBA" id="ARBA00022729"/>
    </source>
</evidence>
<name>A0A1A8N9K3_9TELE</name>
<keyword evidence="2" id="KW-1015">Disulfide bond</keyword>
<evidence type="ECO:0000256" key="6">
    <source>
        <dbReference type="SAM" id="SignalP"/>
    </source>
</evidence>
<dbReference type="GO" id="GO:0004888">
    <property type="term" value="F:transmembrane signaling receptor activity"/>
    <property type="evidence" value="ECO:0007669"/>
    <property type="project" value="TreeGrafter"/>
</dbReference>